<feature type="modified residue" description="4-aspartylphosphate" evidence="3">
    <location>
        <position position="73"/>
    </location>
</feature>
<evidence type="ECO:0000256" key="1">
    <source>
        <dbReference type="ARBA" id="ARBA00022741"/>
    </source>
</evidence>
<dbReference type="EMBL" id="NRRL01000002">
    <property type="protein sequence ID" value="MBK1666804.1"/>
    <property type="molecule type" value="Genomic_DNA"/>
</dbReference>
<dbReference type="InterPro" id="IPR001789">
    <property type="entry name" value="Sig_transdc_resp-reg_receiver"/>
</dbReference>
<keyword evidence="6" id="KW-1185">Reference proteome</keyword>
<dbReference type="PROSITE" id="PS50110">
    <property type="entry name" value="RESPONSE_REGULATORY"/>
    <property type="match status" value="1"/>
</dbReference>
<evidence type="ECO:0000313" key="6">
    <source>
        <dbReference type="Proteomes" id="UP001296873"/>
    </source>
</evidence>
<protein>
    <recommendedName>
        <fullName evidence="4">Response regulatory domain-containing protein</fullName>
    </recommendedName>
</protein>
<dbReference type="SMART" id="SM00448">
    <property type="entry name" value="REC"/>
    <property type="match status" value="1"/>
</dbReference>
<reference evidence="5 6" key="1">
    <citation type="journal article" date="2020" name="Microorganisms">
        <title>Osmotic Adaptation and Compatible Solute Biosynthesis of Phototrophic Bacteria as Revealed from Genome Analyses.</title>
        <authorList>
            <person name="Imhoff J.F."/>
            <person name="Rahn T."/>
            <person name="Kunzel S."/>
            <person name="Keller A."/>
            <person name="Neulinger S.C."/>
        </authorList>
    </citation>
    <scope>NUCLEOTIDE SEQUENCE [LARGE SCALE GENOMIC DNA]</scope>
    <source>
        <strain evidence="5 6">DSM 9895</strain>
    </source>
</reference>
<dbReference type="SUPFAM" id="SSF52172">
    <property type="entry name" value="CheY-like"/>
    <property type="match status" value="1"/>
</dbReference>
<dbReference type="Gene3D" id="3.40.50.300">
    <property type="entry name" value="P-loop containing nucleotide triphosphate hydrolases"/>
    <property type="match status" value="1"/>
</dbReference>
<dbReference type="Gene3D" id="3.40.50.2300">
    <property type="match status" value="1"/>
</dbReference>
<accession>A0ABS1D8Q5</accession>
<dbReference type="RefSeq" id="WP_200338863.1">
    <property type="nucleotide sequence ID" value="NZ_NRRL01000002.1"/>
</dbReference>
<name>A0ABS1D8Q5_9PROT</name>
<dbReference type="Pfam" id="PF10609">
    <property type="entry name" value="ParA"/>
    <property type="match status" value="1"/>
</dbReference>
<dbReference type="PANTHER" id="PTHR43384">
    <property type="entry name" value="SEPTUM SITE-DETERMINING PROTEIN MIND HOMOLOG, CHLOROPLASTIC-RELATED"/>
    <property type="match status" value="1"/>
</dbReference>
<proteinExistence type="predicted"/>
<sequence length="407" mass="42950">MSLAEDPSAFSADPGLDAREPFGAFVSDDTAYAAAVQLAGKRGWPPAEVQRGGLAAALRQLGVIAAPEILLVDLSDAADAEEIAAGLGEIAAGSKVIALGTQNDVGMFRRVMDAGAADYLVKPVDTKQLAAAVERAETARAAAQPVQTRRGRCIAVVGARGGVGASMVAGNLAWLVASERERQTGLLDLDLQYGCQALAFDLQPAAGLREALEDPERVDDSMIDNLGVKADARLSLFAAEEAVDDVPVMPRTAVTQLLAKLRESRDVLVADLPRHLLGQQPDLLEQVTDLVLVTDLSLAGLRDCNRLVRLAKQQGGKLRVRVVANRVGKQAPGHVGAQEFGKELETDLAAQLSFDPESVAKAAMAGRTLSVGAPKAKLLADLRALLIELVGEPRKRKRALLSFLKKS</sequence>
<dbReference type="InterPro" id="IPR027417">
    <property type="entry name" value="P-loop_NTPase"/>
</dbReference>
<dbReference type="SUPFAM" id="SSF52540">
    <property type="entry name" value="P-loop containing nucleoside triphosphate hydrolases"/>
    <property type="match status" value="1"/>
</dbReference>
<keyword evidence="1" id="KW-0547">Nucleotide-binding</keyword>
<evidence type="ECO:0000313" key="5">
    <source>
        <dbReference type="EMBL" id="MBK1666804.1"/>
    </source>
</evidence>
<evidence type="ECO:0000256" key="3">
    <source>
        <dbReference type="PROSITE-ProRule" id="PRU00169"/>
    </source>
</evidence>
<dbReference type="InterPro" id="IPR033756">
    <property type="entry name" value="YlxH/NBP35"/>
</dbReference>
<dbReference type="Proteomes" id="UP001296873">
    <property type="component" value="Unassembled WGS sequence"/>
</dbReference>
<keyword evidence="2" id="KW-0067">ATP-binding</keyword>
<organism evidence="5 6">
    <name type="scientific">Rhodovibrio sodomensis</name>
    <dbReference type="NCBI Taxonomy" id="1088"/>
    <lineage>
        <taxon>Bacteria</taxon>
        <taxon>Pseudomonadati</taxon>
        <taxon>Pseudomonadota</taxon>
        <taxon>Alphaproteobacteria</taxon>
        <taxon>Rhodospirillales</taxon>
        <taxon>Rhodovibrionaceae</taxon>
        <taxon>Rhodovibrio</taxon>
    </lineage>
</organism>
<gene>
    <name evidence="5" type="ORF">CKO28_01940</name>
</gene>
<dbReference type="InterPro" id="IPR050625">
    <property type="entry name" value="ParA/MinD_ATPase"/>
</dbReference>
<feature type="domain" description="Response regulatory" evidence="4">
    <location>
        <begin position="23"/>
        <end position="137"/>
    </location>
</feature>
<keyword evidence="3" id="KW-0597">Phosphoprotein</keyword>
<dbReference type="InterPro" id="IPR011006">
    <property type="entry name" value="CheY-like_superfamily"/>
</dbReference>
<evidence type="ECO:0000256" key="2">
    <source>
        <dbReference type="ARBA" id="ARBA00022840"/>
    </source>
</evidence>
<dbReference type="PANTHER" id="PTHR43384:SF6">
    <property type="entry name" value="SEPTUM SITE-DETERMINING PROTEIN MIND HOMOLOG, CHLOROPLASTIC"/>
    <property type="match status" value="1"/>
</dbReference>
<comment type="caution">
    <text evidence="5">The sequence shown here is derived from an EMBL/GenBank/DDBJ whole genome shotgun (WGS) entry which is preliminary data.</text>
</comment>
<evidence type="ECO:0000259" key="4">
    <source>
        <dbReference type="PROSITE" id="PS50110"/>
    </source>
</evidence>